<comment type="caution">
    <text evidence="1">The sequence shown here is derived from an EMBL/GenBank/DDBJ whole genome shotgun (WGS) entry which is preliminary data.</text>
</comment>
<evidence type="ECO:0000313" key="2">
    <source>
        <dbReference type="Proteomes" id="UP000326062"/>
    </source>
</evidence>
<dbReference type="Proteomes" id="UP000326062">
    <property type="component" value="Chromosome 22"/>
</dbReference>
<reference evidence="1 2" key="1">
    <citation type="submission" date="2019-06" db="EMBL/GenBank/DDBJ databases">
        <title>Discovery of a novel chromosome fission-fusion reversal in muntjac.</title>
        <authorList>
            <person name="Mudd A.B."/>
            <person name="Bredeson J.V."/>
            <person name="Baum R."/>
            <person name="Hockemeyer D."/>
            <person name="Rokhsar D.S."/>
        </authorList>
    </citation>
    <scope>NUCLEOTIDE SEQUENCE [LARGE SCALE GENOMIC DNA]</scope>
    <source>
        <strain evidence="1">UCam_UCB_Mr</strain>
        <tissue evidence="1">Fibroblast cell line</tissue>
    </source>
</reference>
<sequence length="331" mass="37446">MGELGDRASSSSLLVHCFDDTHRDCLSHITHSKTALGRIVREALDTQFRAIFQLFPRTMINLLVQLSKLASDVSCVTIQHRCISSTDLAWMVQNNHPSCEASCFHWWVIFAVTSHIAMTNIFDRHILDIEAHVVPRKGFTQCFMVHFYRLHFSCHIDWSKGDQHARFENTSLHGTHRDSTNTTDFIDILERQTQGFVSWASWWQDATQSFKQSGSTGIAVLTGDFPSLEPWHVSTWLQHIVTIPARNWHKCYCVGVVASFLNVGADFLNSFLVSLLAVGWLSGIHFVNSHNLLFHTQSVSQKGMLRGLPVLGDTGFKFTNASSNSQPWLCL</sequence>
<dbReference type="AlphaFoldDB" id="A0A5N3W0M8"/>
<evidence type="ECO:0000313" key="1">
    <source>
        <dbReference type="EMBL" id="KAB0355217.1"/>
    </source>
</evidence>
<gene>
    <name evidence="1" type="ORF">FD755_022676</name>
</gene>
<proteinExistence type="predicted"/>
<protein>
    <submittedName>
        <fullName evidence="1">Uncharacterized protein</fullName>
    </submittedName>
</protein>
<accession>A0A5N3W0M8</accession>
<keyword evidence="2" id="KW-1185">Reference proteome</keyword>
<name>A0A5N3W0M8_MUNRE</name>
<organism evidence="1 2">
    <name type="scientific">Muntiacus reevesi</name>
    <name type="common">Reeves' muntjac</name>
    <name type="synonym">Cervus reevesi</name>
    <dbReference type="NCBI Taxonomy" id="9886"/>
    <lineage>
        <taxon>Eukaryota</taxon>
        <taxon>Metazoa</taxon>
        <taxon>Chordata</taxon>
        <taxon>Craniata</taxon>
        <taxon>Vertebrata</taxon>
        <taxon>Euteleostomi</taxon>
        <taxon>Mammalia</taxon>
        <taxon>Eutheria</taxon>
        <taxon>Laurasiatheria</taxon>
        <taxon>Artiodactyla</taxon>
        <taxon>Ruminantia</taxon>
        <taxon>Pecora</taxon>
        <taxon>Cervidae</taxon>
        <taxon>Muntiacinae</taxon>
        <taxon>Muntiacus</taxon>
    </lineage>
</organism>
<dbReference type="EMBL" id="VCEB01000022">
    <property type="protein sequence ID" value="KAB0355217.1"/>
    <property type="molecule type" value="Genomic_DNA"/>
</dbReference>